<dbReference type="AlphaFoldDB" id="A0A059CG28"/>
<proteinExistence type="inferred from homology"/>
<reference evidence="5" key="1">
    <citation type="submission" date="2013-07" db="EMBL/GenBank/DDBJ databases">
        <title>The genome of Eucalyptus grandis.</title>
        <authorList>
            <person name="Schmutz J."/>
            <person name="Hayes R."/>
            <person name="Myburg A."/>
            <person name="Tuskan G."/>
            <person name="Grattapaglia D."/>
            <person name="Rokhsar D.S."/>
        </authorList>
    </citation>
    <scope>NUCLEOTIDE SEQUENCE</scope>
    <source>
        <tissue evidence="5">Leaf extractions</tissue>
    </source>
</reference>
<dbReference type="EMBL" id="KK198756">
    <property type="protein sequence ID" value="KCW77403.1"/>
    <property type="molecule type" value="Genomic_DNA"/>
</dbReference>
<name>A0A059CG28_EUCGR</name>
<dbReference type="GO" id="GO:0005509">
    <property type="term" value="F:calcium ion binding"/>
    <property type="evidence" value="ECO:0007669"/>
    <property type="project" value="UniProtKB-UniRule"/>
</dbReference>
<feature type="domain" description="EF-hand" evidence="4">
    <location>
        <begin position="66"/>
        <end position="101"/>
    </location>
</feature>
<dbReference type="InterPro" id="IPR011992">
    <property type="entry name" value="EF-hand-dom_pair"/>
</dbReference>
<comment type="subunit">
    <text evidence="3">Homodimer. Interacts with CIPK.</text>
</comment>
<dbReference type="PROSITE" id="PS50222">
    <property type="entry name" value="EF_HAND_2"/>
    <property type="match status" value="1"/>
</dbReference>
<organism evidence="5">
    <name type="scientific">Eucalyptus grandis</name>
    <name type="common">Flooded gum</name>
    <dbReference type="NCBI Taxonomy" id="71139"/>
    <lineage>
        <taxon>Eukaryota</taxon>
        <taxon>Viridiplantae</taxon>
        <taxon>Streptophyta</taxon>
        <taxon>Embryophyta</taxon>
        <taxon>Tracheophyta</taxon>
        <taxon>Spermatophyta</taxon>
        <taxon>Magnoliopsida</taxon>
        <taxon>eudicotyledons</taxon>
        <taxon>Gunneridae</taxon>
        <taxon>Pentapetalae</taxon>
        <taxon>rosids</taxon>
        <taxon>malvids</taxon>
        <taxon>Myrtales</taxon>
        <taxon>Myrtaceae</taxon>
        <taxon>Myrtoideae</taxon>
        <taxon>Eucalypteae</taxon>
        <taxon>Eucalyptus</taxon>
    </lineage>
</organism>
<dbReference type="STRING" id="71139.A0A059CG28"/>
<accession>A0A059CG28</accession>
<gene>
    <name evidence="5" type="ORF">EUGRSUZ_D01755</name>
</gene>
<evidence type="ECO:0000256" key="1">
    <source>
        <dbReference type="ARBA" id="ARBA00022737"/>
    </source>
</evidence>
<comment type="similarity">
    <text evidence="2 3">Belongs to the calcineurin regulatory subunit family.</text>
</comment>
<dbReference type="OMA" id="RIGYILM"/>
<dbReference type="SUPFAM" id="SSF47473">
    <property type="entry name" value="EF-hand"/>
    <property type="match status" value="1"/>
</dbReference>
<dbReference type="GO" id="GO:0019900">
    <property type="term" value="F:kinase binding"/>
    <property type="evidence" value="ECO:0007669"/>
    <property type="project" value="UniProtKB-UniRule"/>
</dbReference>
<evidence type="ECO:0000259" key="4">
    <source>
        <dbReference type="PROSITE" id="PS50222"/>
    </source>
</evidence>
<sequence>MYCMIASLVKINCKLLQLACFSSDCQVLTSCYLIFPTRIGYILMQKLKEMVLALLGESDLTLSDDVIDTIVCKAITEADTKDDGKIDREEWREFVAKNPSLIKNMTLPYLKEVTLAFPSFVMSSEVQD</sequence>
<protein>
    <recommendedName>
        <fullName evidence="3">Calcineurin B-like protein</fullName>
    </recommendedName>
</protein>
<dbReference type="GO" id="GO:0019722">
    <property type="term" value="P:calcium-mediated signaling"/>
    <property type="evidence" value="ECO:0007669"/>
    <property type="project" value="UniProtKB-UniRule"/>
</dbReference>
<keyword evidence="3" id="KW-0472">Membrane</keyword>
<dbReference type="PANTHER" id="PTHR23056">
    <property type="entry name" value="CALCINEURIN B"/>
    <property type="match status" value="1"/>
</dbReference>
<evidence type="ECO:0000256" key="3">
    <source>
        <dbReference type="RuleBase" id="RU369080"/>
    </source>
</evidence>
<dbReference type="eggNOG" id="KOG0034">
    <property type="taxonomic scope" value="Eukaryota"/>
</dbReference>
<evidence type="ECO:0000256" key="2">
    <source>
        <dbReference type="ARBA" id="ARBA00023774"/>
    </source>
</evidence>
<dbReference type="InParanoid" id="A0A059CG28"/>
<dbReference type="PANTHER" id="PTHR23056:SF147">
    <property type="entry name" value="CALCINEURIN B-LIKE PROTEIN 8"/>
    <property type="match status" value="1"/>
</dbReference>
<comment type="function">
    <text evidence="3">Acts as a calcium sensor. CBL proteins interact with CIPK serine-threonine protein kinases. Binding of a CBL protein to the regulatory NAF domain of a CIPK protein lead to the activation of the kinase in a calcium-dependent manner.</text>
</comment>
<dbReference type="Gene3D" id="1.10.238.10">
    <property type="entry name" value="EF-hand"/>
    <property type="match status" value="1"/>
</dbReference>
<dbReference type="Gramene" id="KCW77403">
    <property type="protein sequence ID" value="KCW77403"/>
    <property type="gene ID" value="EUGRSUZ_D01755"/>
</dbReference>
<comment type="subcellular location">
    <subcellularLocation>
        <location evidence="3">Membrane</location>
    </subcellularLocation>
</comment>
<keyword evidence="1 3" id="KW-0677">Repeat</keyword>
<keyword evidence="3" id="KW-0106">Calcium</keyword>
<dbReference type="InterPro" id="IPR002048">
    <property type="entry name" value="EF_hand_dom"/>
</dbReference>
<dbReference type="InterPro" id="IPR045198">
    <property type="entry name" value="CNBL1-10"/>
</dbReference>
<keyword evidence="3" id="KW-0479">Metal-binding</keyword>
<dbReference type="GO" id="GO:0016020">
    <property type="term" value="C:membrane"/>
    <property type="evidence" value="ECO:0007669"/>
    <property type="project" value="UniProtKB-SubCell"/>
</dbReference>
<evidence type="ECO:0000313" key="5">
    <source>
        <dbReference type="EMBL" id="KCW77403.1"/>
    </source>
</evidence>